<evidence type="ECO:0000313" key="1">
    <source>
        <dbReference type="EMBL" id="KZP16282.1"/>
    </source>
</evidence>
<proteinExistence type="predicted"/>
<gene>
    <name evidence="1" type="ORF">FIBSPDRAFT_1047638</name>
</gene>
<dbReference type="Gene3D" id="3.40.50.1820">
    <property type="entry name" value="alpha/beta hydrolase"/>
    <property type="match status" value="1"/>
</dbReference>
<dbReference type="STRING" id="436010.A0A166EZJ5"/>
<dbReference type="InterPro" id="IPR029058">
    <property type="entry name" value="AB_hydrolase_fold"/>
</dbReference>
<dbReference type="Proteomes" id="UP000076532">
    <property type="component" value="Unassembled WGS sequence"/>
</dbReference>
<reference evidence="1 2" key="1">
    <citation type="journal article" date="2016" name="Mol. Biol. Evol.">
        <title>Comparative Genomics of Early-Diverging Mushroom-Forming Fungi Provides Insights into the Origins of Lignocellulose Decay Capabilities.</title>
        <authorList>
            <person name="Nagy L.G."/>
            <person name="Riley R."/>
            <person name="Tritt A."/>
            <person name="Adam C."/>
            <person name="Daum C."/>
            <person name="Floudas D."/>
            <person name="Sun H."/>
            <person name="Yadav J.S."/>
            <person name="Pangilinan J."/>
            <person name="Larsson K.H."/>
            <person name="Matsuura K."/>
            <person name="Barry K."/>
            <person name="Labutti K."/>
            <person name="Kuo R."/>
            <person name="Ohm R.A."/>
            <person name="Bhattacharya S.S."/>
            <person name="Shirouzu T."/>
            <person name="Yoshinaga Y."/>
            <person name="Martin F.M."/>
            <person name="Grigoriev I.V."/>
            <person name="Hibbett D.S."/>
        </authorList>
    </citation>
    <scope>NUCLEOTIDE SEQUENCE [LARGE SCALE GENOMIC DNA]</scope>
    <source>
        <strain evidence="1 2">CBS 109695</strain>
    </source>
</reference>
<dbReference type="AlphaFoldDB" id="A0A166EZJ5"/>
<protein>
    <submittedName>
        <fullName evidence="1">Uncharacterized protein</fullName>
    </submittedName>
</protein>
<accession>A0A166EZJ5</accession>
<sequence length="231" mass="25399">MLMEMFVCYHSASPRFQLNGSDGRQTSIKTIFFITSAFVPVVDEKLIVKRPTQTLKKRKLNGNVLLSTTNTFEGSIWEPGRVEYHATTAMVEGYMKYSLTLPTAEDQAIVIMGKAIFICPMYCLQAFEGTSYKGEFAISPGSHGEDLAYYFFSQAPSYNNAAFIVLFSSAFLDTEISLNPNNHTNPTNITSPWQPWNTVSGGTEILFNETAAGAPDIRGVGTDAGLLARCA</sequence>
<evidence type="ECO:0000313" key="2">
    <source>
        <dbReference type="Proteomes" id="UP000076532"/>
    </source>
</evidence>
<name>A0A166EZJ5_9AGAM</name>
<dbReference type="SUPFAM" id="SSF53474">
    <property type="entry name" value="alpha/beta-Hydrolases"/>
    <property type="match status" value="1"/>
</dbReference>
<dbReference type="EMBL" id="KV417595">
    <property type="protein sequence ID" value="KZP16282.1"/>
    <property type="molecule type" value="Genomic_DNA"/>
</dbReference>
<dbReference type="OrthoDB" id="408631at2759"/>
<organism evidence="1 2">
    <name type="scientific">Athelia psychrophila</name>
    <dbReference type="NCBI Taxonomy" id="1759441"/>
    <lineage>
        <taxon>Eukaryota</taxon>
        <taxon>Fungi</taxon>
        <taxon>Dikarya</taxon>
        <taxon>Basidiomycota</taxon>
        <taxon>Agaricomycotina</taxon>
        <taxon>Agaricomycetes</taxon>
        <taxon>Agaricomycetidae</taxon>
        <taxon>Atheliales</taxon>
        <taxon>Atheliaceae</taxon>
        <taxon>Athelia</taxon>
    </lineage>
</organism>
<keyword evidence="2" id="KW-1185">Reference proteome</keyword>